<evidence type="ECO:0000313" key="2">
    <source>
        <dbReference type="EMBL" id="NQX32334.1"/>
    </source>
</evidence>
<evidence type="ECO:0000313" key="3">
    <source>
        <dbReference type="Proteomes" id="UP000762110"/>
    </source>
</evidence>
<protein>
    <recommendedName>
        <fullName evidence="4">Lipocalin-like domain-containing protein</fullName>
    </recommendedName>
</protein>
<dbReference type="Proteomes" id="UP000762110">
    <property type="component" value="Unassembled WGS sequence"/>
</dbReference>
<organism evidence="2 3">
    <name type="scientific">Pedobacter boryungensis</name>
    <dbReference type="NCBI Taxonomy" id="869962"/>
    <lineage>
        <taxon>Bacteria</taxon>
        <taxon>Pseudomonadati</taxon>
        <taxon>Bacteroidota</taxon>
        <taxon>Sphingobacteriia</taxon>
        <taxon>Sphingobacteriales</taxon>
        <taxon>Sphingobacteriaceae</taxon>
        <taxon>Pedobacter</taxon>
    </lineage>
</organism>
<dbReference type="EMBL" id="JABMKV010000002">
    <property type="protein sequence ID" value="NQX32334.1"/>
    <property type="molecule type" value="Genomic_DNA"/>
</dbReference>
<feature type="signal peptide" evidence="1">
    <location>
        <begin position="1"/>
        <end position="19"/>
    </location>
</feature>
<dbReference type="RefSeq" id="WP_173272227.1">
    <property type="nucleotide sequence ID" value="NZ_JABMKV010000002.1"/>
</dbReference>
<proteinExistence type="predicted"/>
<feature type="chain" id="PRO_5046285477" description="Lipocalin-like domain-containing protein" evidence="1">
    <location>
        <begin position="20"/>
        <end position="144"/>
    </location>
</feature>
<gene>
    <name evidence="2" type="ORF">HQN85_11375</name>
</gene>
<reference evidence="2 3" key="1">
    <citation type="submission" date="2020-05" db="EMBL/GenBank/DDBJ databases">
        <title>Description of Pedobacter foliorum sp. nov.</title>
        <authorList>
            <person name="Qi S."/>
            <person name="Carlier A."/>
            <person name="Cnockaert M."/>
            <person name="Vandamme P."/>
        </authorList>
    </citation>
    <scope>NUCLEOTIDE SEQUENCE [LARGE SCALE GENOMIC DNA]</scope>
    <source>
        <strain evidence="2 3">LMG 31300</strain>
    </source>
</reference>
<keyword evidence="1" id="KW-0732">Signal</keyword>
<keyword evidence="3" id="KW-1185">Reference proteome</keyword>
<evidence type="ECO:0000256" key="1">
    <source>
        <dbReference type="SAM" id="SignalP"/>
    </source>
</evidence>
<evidence type="ECO:0008006" key="4">
    <source>
        <dbReference type="Google" id="ProtNLM"/>
    </source>
</evidence>
<comment type="caution">
    <text evidence="2">The sequence shown here is derived from an EMBL/GenBank/DDBJ whole genome shotgun (WGS) entry which is preliminary data.</text>
</comment>
<name>A0ABX2DFK3_9SPHI</name>
<sequence length="144" mass="16955">MKFLSMLIIICLYFSLANAQVINYKSIKGTWEYESPKKKNKLTYKFDVDNKFISILERKGNELQTDGSYEIYKTGDLDQLKLTTPDKGSGVRTLILYYFIKPLGPDTIKIQHVNDKQTNWLRETRKNTMTFIRKKEKVKEEKSN</sequence>
<accession>A0ABX2DFK3</accession>